<gene>
    <name evidence="2" type="ORF">QQF64_029769</name>
</gene>
<keyword evidence="1" id="KW-0812">Transmembrane</keyword>
<organism evidence="2 3">
    <name type="scientific">Cirrhinus molitorella</name>
    <name type="common">mud carp</name>
    <dbReference type="NCBI Taxonomy" id="172907"/>
    <lineage>
        <taxon>Eukaryota</taxon>
        <taxon>Metazoa</taxon>
        <taxon>Chordata</taxon>
        <taxon>Craniata</taxon>
        <taxon>Vertebrata</taxon>
        <taxon>Euteleostomi</taxon>
        <taxon>Actinopterygii</taxon>
        <taxon>Neopterygii</taxon>
        <taxon>Teleostei</taxon>
        <taxon>Ostariophysi</taxon>
        <taxon>Cypriniformes</taxon>
        <taxon>Cyprinidae</taxon>
        <taxon>Labeoninae</taxon>
        <taxon>Labeonini</taxon>
        <taxon>Cirrhinus</taxon>
    </lineage>
</organism>
<feature type="transmembrane region" description="Helical" evidence="1">
    <location>
        <begin position="70"/>
        <end position="89"/>
    </location>
</feature>
<reference evidence="2 3" key="1">
    <citation type="submission" date="2023-09" db="EMBL/GenBank/DDBJ databases">
        <authorList>
            <person name="Wang M."/>
        </authorList>
    </citation>
    <scope>NUCLEOTIDE SEQUENCE [LARGE SCALE GENOMIC DNA]</scope>
    <source>
        <strain evidence="2">GT-2023</strain>
        <tissue evidence="2">Liver</tissue>
    </source>
</reference>
<comment type="caution">
    <text evidence="2">The sequence shown here is derived from an EMBL/GenBank/DDBJ whole genome shotgun (WGS) entry which is preliminary data.</text>
</comment>
<name>A0ABR3N1G5_9TELE</name>
<accession>A0ABR3N1G5</accession>
<keyword evidence="1" id="KW-1133">Transmembrane helix</keyword>
<proteinExistence type="predicted"/>
<keyword evidence="3" id="KW-1185">Reference proteome</keyword>
<evidence type="ECO:0000313" key="3">
    <source>
        <dbReference type="Proteomes" id="UP001558613"/>
    </source>
</evidence>
<evidence type="ECO:0000313" key="2">
    <source>
        <dbReference type="EMBL" id="KAL1270753.1"/>
    </source>
</evidence>
<keyword evidence="1" id="KW-0472">Membrane</keyword>
<evidence type="ECO:0000256" key="1">
    <source>
        <dbReference type="SAM" id="Phobius"/>
    </source>
</evidence>
<protein>
    <submittedName>
        <fullName evidence="2">Uncharacterized protein</fullName>
    </submittedName>
</protein>
<sequence length="104" mass="11885">MPVLSLISALQADTAALSPLRRNATSLGRSPNRHIPFVSAWRSLFTFQWLDIPIRAAPIYSFPLCRVQSLIFFAFLFFFLAHSFLFSPFDLLTHHWVAFLVSSL</sequence>
<dbReference type="EMBL" id="JAYMGO010000007">
    <property type="protein sequence ID" value="KAL1270753.1"/>
    <property type="molecule type" value="Genomic_DNA"/>
</dbReference>
<dbReference type="Proteomes" id="UP001558613">
    <property type="component" value="Unassembled WGS sequence"/>
</dbReference>